<dbReference type="SUPFAM" id="SSF56219">
    <property type="entry name" value="DNase I-like"/>
    <property type="match status" value="1"/>
</dbReference>
<evidence type="ECO:0000256" key="1">
    <source>
        <dbReference type="SAM" id="Phobius"/>
    </source>
</evidence>
<accession>A0A099K8E6</accession>
<keyword evidence="1" id="KW-0812">Transmembrane</keyword>
<dbReference type="Gene3D" id="3.60.10.10">
    <property type="entry name" value="Endonuclease/exonuclease/phosphatase"/>
    <property type="match status" value="1"/>
</dbReference>
<dbReference type="InterPro" id="IPR005135">
    <property type="entry name" value="Endo/exonuclease/phosphatase"/>
</dbReference>
<evidence type="ECO:0000259" key="2">
    <source>
        <dbReference type="Pfam" id="PF03372"/>
    </source>
</evidence>
<evidence type="ECO:0000313" key="4">
    <source>
        <dbReference type="Proteomes" id="UP000029868"/>
    </source>
</evidence>
<dbReference type="GO" id="GO:0003824">
    <property type="term" value="F:catalytic activity"/>
    <property type="evidence" value="ECO:0007669"/>
    <property type="project" value="InterPro"/>
</dbReference>
<dbReference type="Pfam" id="PF03372">
    <property type="entry name" value="Exo_endo_phos"/>
    <property type="match status" value="1"/>
</dbReference>
<comment type="caution">
    <text evidence="3">The sequence shown here is derived from an EMBL/GenBank/DDBJ whole genome shotgun (WGS) entry which is preliminary data.</text>
</comment>
<dbReference type="EMBL" id="JQEC01000075">
    <property type="protein sequence ID" value="KGJ86550.1"/>
    <property type="molecule type" value="Genomic_DNA"/>
</dbReference>
<dbReference type="PATRIC" id="fig|28229.3.peg.4773"/>
<evidence type="ECO:0000313" key="3">
    <source>
        <dbReference type="EMBL" id="KGJ86550.1"/>
    </source>
</evidence>
<dbReference type="AlphaFoldDB" id="A0A099K8E6"/>
<protein>
    <recommendedName>
        <fullName evidence="2">Endonuclease/exonuclease/phosphatase domain-containing protein</fullName>
    </recommendedName>
</protein>
<name>A0A099K8E6_COLPS</name>
<sequence length="370" mass="42473">MEMRLLTAVILIFMPSLIWLLLRQVQSPWWLENILSTPFVLLVIYSILILVLSYFALNLHSFSYCLSYYLSGMLINFILATFLNNAVSINNPLAFKNLFTFKNSVTLNSKTCNDSVIFFQFNIKYTEKEHELNELVAHLIAKQYHLITLQGVSQQTKRRLVEKLSPHFPYFITGENSLQQVYSDQLLFSRYGFANIKYYKKGHSAFLISSQWQLPNNITNLHSLHPPSPRNESLWKIRNTTLYQLKNALKKSRSRAAFVKGEAVNNSLANEALVISSLVNSSLATGSLVIGDLNLSKHSSRLVNLTQGMNTEFVNSWPNKRYVASFFGLAIDHFWVSKPAVICARVRINAFNWSDHYAVKTQVDFKKQIN</sequence>
<proteinExistence type="predicted"/>
<gene>
    <name evidence="3" type="ORF">GAB14E_0823</name>
</gene>
<keyword evidence="1" id="KW-1133">Transmembrane helix</keyword>
<reference evidence="3 4" key="1">
    <citation type="submission" date="2014-08" db="EMBL/GenBank/DDBJ databases">
        <title>Genomic and Phenotypic Diversity of Colwellia psychrerythraea strains from Disparate Marine Basins.</title>
        <authorList>
            <person name="Techtmann S.M."/>
            <person name="Stelling S.C."/>
            <person name="Utturkar S.M."/>
            <person name="Alshibli N."/>
            <person name="Harris A."/>
            <person name="Brown S.D."/>
            <person name="Hazen T.C."/>
        </authorList>
    </citation>
    <scope>NUCLEOTIDE SEQUENCE [LARGE SCALE GENOMIC DNA]</scope>
    <source>
        <strain evidence="3 4">GAB14E</strain>
    </source>
</reference>
<dbReference type="Proteomes" id="UP000029868">
    <property type="component" value="Unassembled WGS sequence"/>
</dbReference>
<feature type="transmembrane region" description="Helical" evidence="1">
    <location>
        <begin position="39"/>
        <end position="57"/>
    </location>
</feature>
<organism evidence="3 4">
    <name type="scientific">Colwellia psychrerythraea</name>
    <name type="common">Vibrio psychroerythus</name>
    <dbReference type="NCBI Taxonomy" id="28229"/>
    <lineage>
        <taxon>Bacteria</taxon>
        <taxon>Pseudomonadati</taxon>
        <taxon>Pseudomonadota</taxon>
        <taxon>Gammaproteobacteria</taxon>
        <taxon>Alteromonadales</taxon>
        <taxon>Colwelliaceae</taxon>
        <taxon>Colwellia</taxon>
    </lineage>
</organism>
<keyword evidence="1" id="KW-0472">Membrane</keyword>
<feature type="domain" description="Endonuclease/exonuclease/phosphatase" evidence="2">
    <location>
        <begin position="120"/>
        <end position="356"/>
    </location>
</feature>
<dbReference type="InterPro" id="IPR036691">
    <property type="entry name" value="Endo/exonu/phosph_ase_sf"/>
</dbReference>
<feature type="transmembrane region" description="Helical" evidence="1">
    <location>
        <begin position="64"/>
        <end position="83"/>
    </location>
</feature>